<evidence type="ECO:0000313" key="10">
    <source>
        <dbReference type="EMBL" id="MCT7358342.1"/>
    </source>
</evidence>
<comment type="catalytic activity">
    <reaction evidence="7">
        <text>a UDP-3-O-[(3R)-3-hydroxyacyl]-alpha-D-glucosamine + a (3R)-hydroxyacyl-[ACP] = a UDP-2-N,3-O-bis[(3R)-3-hydroxyacyl]-alpha-D-glucosamine + holo-[ACP] + H(+)</text>
        <dbReference type="Rhea" id="RHEA:53836"/>
        <dbReference type="Rhea" id="RHEA-COMP:9685"/>
        <dbReference type="Rhea" id="RHEA-COMP:9945"/>
        <dbReference type="ChEBI" id="CHEBI:15378"/>
        <dbReference type="ChEBI" id="CHEBI:64479"/>
        <dbReference type="ChEBI" id="CHEBI:78827"/>
        <dbReference type="ChEBI" id="CHEBI:137740"/>
        <dbReference type="ChEBI" id="CHEBI:137748"/>
        <dbReference type="EC" id="2.3.1.191"/>
    </reaction>
</comment>
<evidence type="ECO:0000313" key="11">
    <source>
        <dbReference type="Proteomes" id="UP001147830"/>
    </source>
</evidence>
<accession>A0A9X2WDD0</accession>
<comment type="pathway">
    <text evidence="7">Bacterial outer membrane biogenesis; LPS lipid A biosynthesis.</text>
</comment>
<evidence type="ECO:0000256" key="3">
    <source>
        <dbReference type="ARBA" id="ARBA00022679"/>
    </source>
</evidence>
<dbReference type="GO" id="GO:0103118">
    <property type="term" value="F:UDP-3-O-[(3R)-3-hydroxyacyl]-glucosamine N-acyltransferase activity"/>
    <property type="evidence" value="ECO:0007669"/>
    <property type="project" value="UniProtKB-EC"/>
</dbReference>
<comment type="function">
    <text evidence="7">Catalyzes the N-acylation of UDP-3-O-acylglucosamine using 3-hydroxyacyl-ACP as the acyl donor. Is involved in the biosynthesis of lipid A, a phosphorylated glycolipid that anchors the lipopolysaccharide to the outer membrane of the cell.</text>
</comment>
<keyword evidence="1 7" id="KW-0444">Lipid biosynthesis</keyword>
<evidence type="ECO:0000259" key="8">
    <source>
        <dbReference type="Pfam" id="PF04613"/>
    </source>
</evidence>
<evidence type="ECO:0000256" key="5">
    <source>
        <dbReference type="ARBA" id="ARBA00023098"/>
    </source>
</evidence>
<keyword evidence="11" id="KW-1185">Reference proteome</keyword>
<dbReference type="EC" id="2.3.1.191" evidence="7"/>
<keyword evidence="3 7" id="KW-0808">Transferase</keyword>
<dbReference type="Pfam" id="PF25087">
    <property type="entry name" value="GMPPB_C"/>
    <property type="match status" value="1"/>
</dbReference>
<reference evidence="10" key="1">
    <citation type="journal article" date="2022" name="Front. Microbiol.">
        <title>Genome-based taxonomic rearrangement of Oceanobacter-related bacteria including the description of Thalassolituus hydrocarbonoclasticus sp. nov. and Thalassolituus pacificus sp. nov. and emended description of the genus Thalassolituus.</title>
        <authorList>
            <person name="Dong C."/>
            <person name="Wei L."/>
            <person name="Wang J."/>
            <person name="Lai Q."/>
            <person name="Huang Z."/>
            <person name="Shao Z."/>
        </authorList>
    </citation>
    <scope>NUCLEOTIDE SEQUENCE</scope>
    <source>
        <strain evidence="10">59MF3M-4</strain>
    </source>
</reference>
<dbReference type="RefSeq" id="WP_260975265.1">
    <property type="nucleotide sequence ID" value="NZ_JAOANI010000014.1"/>
</dbReference>
<evidence type="ECO:0000256" key="1">
    <source>
        <dbReference type="ARBA" id="ARBA00022516"/>
    </source>
</evidence>
<dbReference type="HAMAP" id="MF_00523">
    <property type="entry name" value="LpxD"/>
    <property type="match status" value="1"/>
</dbReference>
<feature type="domain" description="UDP-3-O-[3-hydroxymyristoyl] glucosamine N-acyltransferase non-repeat region" evidence="8">
    <location>
        <begin position="21"/>
        <end position="87"/>
    </location>
</feature>
<dbReference type="Proteomes" id="UP001147830">
    <property type="component" value="Unassembled WGS sequence"/>
</dbReference>
<dbReference type="GO" id="GO:0016410">
    <property type="term" value="F:N-acyltransferase activity"/>
    <property type="evidence" value="ECO:0007669"/>
    <property type="project" value="InterPro"/>
</dbReference>
<name>A0A9X2WDD0_9GAMM</name>
<dbReference type="Gene3D" id="2.160.10.10">
    <property type="entry name" value="Hexapeptide repeat proteins"/>
    <property type="match status" value="1"/>
</dbReference>
<dbReference type="PANTHER" id="PTHR43378">
    <property type="entry name" value="UDP-3-O-ACYLGLUCOSAMINE N-ACYLTRANSFERASE"/>
    <property type="match status" value="1"/>
</dbReference>
<evidence type="ECO:0000259" key="9">
    <source>
        <dbReference type="Pfam" id="PF25087"/>
    </source>
</evidence>
<dbReference type="GO" id="GO:0009245">
    <property type="term" value="P:lipid A biosynthetic process"/>
    <property type="evidence" value="ECO:0007669"/>
    <property type="project" value="UniProtKB-UniRule"/>
</dbReference>
<proteinExistence type="inferred from homology"/>
<dbReference type="Gene3D" id="3.40.1390.10">
    <property type="entry name" value="MurE/MurF, N-terminal domain"/>
    <property type="match status" value="1"/>
</dbReference>
<dbReference type="Gene3D" id="1.20.5.170">
    <property type="match status" value="1"/>
</dbReference>
<dbReference type="CDD" id="cd03352">
    <property type="entry name" value="LbH_LpxD"/>
    <property type="match status" value="1"/>
</dbReference>
<dbReference type="NCBIfam" id="TIGR01853">
    <property type="entry name" value="lipid_A_lpxD"/>
    <property type="match status" value="1"/>
</dbReference>
<dbReference type="NCBIfam" id="NF002060">
    <property type="entry name" value="PRK00892.1"/>
    <property type="match status" value="1"/>
</dbReference>
<dbReference type="SUPFAM" id="SSF51161">
    <property type="entry name" value="Trimeric LpxA-like enzymes"/>
    <property type="match status" value="1"/>
</dbReference>
<evidence type="ECO:0000256" key="6">
    <source>
        <dbReference type="ARBA" id="ARBA00023315"/>
    </source>
</evidence>
<comment type="subunit">
    <text evidence="7">Homotrimer.</text>
</comment>
<feature type="active site" description="Proton acceptor" evidence="7">
    <location>
        <position position="238"/>
    </location>
</feature>
<evidence type="ECO:0000256" key="2">
    <source>
        <dbReference type="ARBA" id="ARBA00022556"/>
    </source>
</evidence>
<sequence>MQLSLGELAQRLGAELIGDADTVIRGVNTLKDATATDVSFLANSSYRSQLPDSNAGAVIVSAKEAADVRGAALVVANPYLSFALVTQMFDNRPQPVRGIHPSAVVAASATLGDDVCIAANVVIGEHCVIGDGCEIGANTVISDHCVLGRDCCLRANVTLYHDVVLGERVQVHSGTVIGADGFGFAPDKGRWHKIAQLGGVRIGNDVDIGANTCIDRGALGNTTIEDHVIVDNLVQVAHNVRLGEGTAMAGNSGVAGSTTIGKHCTIAGGAGIAGHLALADGVHVAAMTLISKSISESGAYATGTAQMPMQEWRRSATRFRQLDSMAKRLQQLEKSHEGKA</sequence>
<dbReference type="PANTHER" id="PTHR43378:SF2">
    <property type="entry name" value="UDP-3-O-ACYLGLUCOSAMINE N-ACYLTRANSFERASE 1, MITOCHONDRIAL-RELATED"/>
    <property type="match status" value="1"/>
</dbReference>
<evidence type="ECO:0000256" key="4">
    <source>
        <dbReference type="ARBA" id="ARBA00022737"/>
    </source>
</evidence>
<feature type="domain" description="Mannose-1-phosphate guanyltransferase C-terminal" evidence="9">
    <location>
        <begin position="99"/>
        <end position="177"/>
    </location>
</feature>
<dbReference type="InterPro" id="IPR018357">
    <property type="entry name" value="Hexapep_transf_CS"/>
</dbReference>
<dbReference type="PROSITE" id="PS00101">
    <property type="entry name" value="HEXAPEP_TRANSFERASES"/>
    <property type="match status" value="1"/>
</dbReference>
<dbReference type="InterPro" id="IPR011004">
    <property type="entry name" value="Trimer_LpxA-like_sf"/>
</dbReference>
<dbReference type="AlphaFoldDB" id="A0A9X2WDD0"/>
<comment type="similarity">
    <text evidence="7">Belongs to the transferase hexapeptide repeat family. LpxD subfamily.</text>
</comment>
<keyword evidence="6 7" id="KW-0012">Acyltransferase</keyword>
<dbReference type="InterPro" id="IPR020573">
    <property type="entry name" value="UDP_GlcNAc_AcTrfase_non-rep"/>
</dbReference>
<dbReference type="InterPro" id="IPR056729">
    <property type="entry name" value="GMPPB_C"/>
</dbReference>
<reference evidence="10" key="2">
    <citation type="submission" date="2022-08" db="EMBL/GenBank/DDBJ databases">
        <authorList>
            <person name="Dong C."/>
        </authorList>
    </citation>
    <scope>NUCLEOTIDE SEQUENCE</scope>
    <source>
        <strain evidence="10">59MF3M-4</strain>
    </source>
</reference>
<keyword evidence="5 7" id="KW-0443">Lipid metabolism</keyword>
<comment type="caution">
    <text evidence="10">The sequence shown here is derived from an EMBL/GenBank/DDBJ whole genome shotgun (WGS) entry which is preliminary data.</text>
</comment>
<dbReference type="InterPro" id="IPR007691">
    <property type="entry name" value="LpxD"/>
</dbReference>
<gene>
    <name evidence="7 10" type="primary">lpxD</name>
    <name evidence="10" type="ORF">NYR02_04820</name>
</gene>
<dbReference type="EMBL" id="JAOANI010000014">
    <property type="protein sequence ID" value="MCT7358342.1"/>
    <property type="molecule type" value="Genomic_DNA"/>
</dbReference>
<keyword evidence="4 7" id="KW-0677">Repeat</keyword>
<dbReference type="GO" id="GO:0016020">
    <property type="term" value="C:membrane"/>
    <property type="evidence" value="ECO:0007669"/>
    <property type="project" value="GOC"/>
</dbReference>
<dbReference type="Pfam" id="PF04613">
    <property type="entry name" value="LpxD"/>
    <property type="match status" value="1"/>
</dbReference>
<keyword evidence="2 7" id="KW-0441">Lipid A biosynthesis</keyword>
<organism evidence="10 11">
    <name type="scientific">Thalassolituus pacificus</name>
    <dbReference type="NCBI Taxonomy" id="2975440"/>
    <lineage>
        <taxon>Bacteria</taxon>
        <taxon>Pseudomonadati</taxon>
        <taxon>Pseudomonadota</taxon>
        <taxon>Gammaproteobacteria</taxon>
        <taxon>Oceanospirillales</taxon>
        <taxon>Oceanospirillaceae</taxon>
        <taxon>Thalassolituus</taxon>
    </lineage>
</organism>
<evidence type="ECO:0000256" key="7">
    <source>
        <dbReference type="HAMAP-Rule" id="MF_00523"/>
    </source>
</evidence>
<protein>
    <recommendedName>
        <fullName evidence="7">UDP-3-O-acylglucosamine N-acyltransferase</fullName>
        <ecNumber evidence="7">2.3.1.191</ecNumber>
    </recommendedName>
</protein>